<evidence type="ECO:0000313" key="3">
    <source>
        <dbReference type="Proteomes" id="UP000002194"/>
    </source>
</evidence>
<gene>
    <name evidence="2" type="ordered locus">DVU_2183</name>
</gene>
<organism evidence="2 3">
    <name type="scientific">Nitratidesulfovibrio vulgaris (strain ATCC 29579 / DSM 644 / CCUG 34227 / NCIMB 8303 / VKM B-1760 / Hildenborough)</name>
    <name type="common">Desulfovibrio vulgaris</name>
    <dbReference type="NCBI Taxonomy" id="882"/>
    <lineage>
        <taxon>Bacteria</taxon>
        <taxon>Pseudomonadati</taxon>
        <taxon>Thermodesulfobacteriota</taxon>
        <taxon>Desulfovibrionia</taxon>
        <taxon>Desulfovibrionales</taxon>
        <taxon>Desulfovibrionaceae</taxon>
        <taxon>Nitratidesulfovibrio</taxon>
    </lineage>
</organism>
<name>Q72A14_NITV2</name>
<dbReference type="KEGG" id="dvu:DVU_2183"/>
<keyword evidence="3" id="KW-1185">Reference proteome</keyword>
<keyword evidence="1" id="KW-0472">Membrane</keyword>
<sequence>MKKKSKYDIITRLKSFVTELNKNRHSDKMKKFIRILACTTAVSSIALFILTSNKDIKIALLSSLIGAGGSIGASIAIITQESKKERIETSRTTIITIVFLQHLFKDIEQAKNSVLGFKALLKEPGLNFEILNESMKRIDCAFKYHDMSTLTNIDYKAIAIYTKLISTSYSIKDAYCIANPLDINGKPAPNTQINLEQIIAPHLITQCHKWEESLTKIKQMTKEALDDFTSKATKLHDKITTEA</sequence>
<proteinExistence type="predicted"/>
<keyword evidence="1" id="KW-1133">Transmembrane helix</keyword>
<dbReference type="EnsemblBacteria" id="AAS96656">
    <property type="protein sequence ID" value="AAS96656"/>
    <property type="gene ID" value="DVU_2183"/>
</dbReference>
<dbReference type="HOGENOM" id="CLU_1141160_0_0_7"/>
<keyword evidence="1" id="KW-0812">Transmembrane</keyword>
<dbReference type="Proteomes" id="UP000002194">
    <property type="component" value="Chromosome"/>
</dbReference>
<accession>Q72A14</accession>
<dbReference type="AlphaFoldDB" id="Q72A14"/>
<evidence type="ECO:0000313" key="2">
    <source>
        <dbReference type="EMBL" id="AAS96656.1"/>
    </source>
</evidence>
<evidence type="ECO:0000256" key="1">
    <source>
        <dbReference type="SAM" id="Phobius"/>
    </source>
</evidence>
<reference evidence="2 3" key="1">
    <citation type="journal article" date="2004" name="Nat. Biotechnol.">
        <title>The genome sequence of the anaerobic, sulfate-reducing bacterium Desulfovibrio vulgaris Hildenborough.</title>
        <authorList>
            <person name="Heidelberg J.F."/>
            <person name="Seshadri R."/>
            <person name="Haveman S.A."/>
            <person name="Hemme C.L."/>
            <person name="Paulsen I.T."/>
            <person name="Kolonay J.F."/>
            <person name="Eisen J.A."/>
            <person name="Ward N."/>
            <person name="Methe B."/>
            <person name="Brinkac L.M."/>
            <person name="Daugherty S.C."/>
            <person name="Deboy R.T."/>
            <person name="Dodson R.J."/>
            <person name="Durkin A.S."/>
            <person name="Madupu R."/>
            <person name="Nelson W.C."/>
            <person name="Sullivan S.A."/>
            <person name="Fouts D."/>
            <person name="Haft D.H."/>
            <person name="Selengut J."/>
            <person name="Peterson J.D."/>
            <person name="Davidsen T.M."/>
            <person name="Zafar N."/>
            <person name="Zhou L."/>
            <person name="Radune D."/>
            <person name="Dimitrov G."/>
            <person name="Hance M."/>
            <person name="Tran K."/>
            <person name="Khouri H."/>
            <person name="Gill J."/>
            <person name="Utterback T.R."/>
            <person name="Feldblyum T.V."/>
            <person name="Wall J.D."/>
            <person name="Voordouw G."/>
            <person name="Fraser C.M."/>
        </authorList>
    </citation>
    <scope>NUCLEOTIDE SEQUENCE [LARGE SCALE GENOMIC DNA]</scope>
    <source>
        <strain evidence="3">ATCC 29579 / DSM 644 / NCIMB 8303 / VKM B-1760 / Hildenborough</strain>
    </source>
</reference>
<dbReference type="PaxDb" id="882-DVU_2183"/>
<feature type="transmembrane region" description="Helical" evidence="1">
    <location>
        <begin position="56"/>
        <end position="78"/>
    </location>
</feature>
<protein>
    <submittedName>
        <fullName evidence="2">Uncharacterized protein</fullName>
    </submittedName>
</protein>
<dbReference type="RefSeq" id="WP_010939458.1">
    <property type="nucleotide sequence ID" value="NC_002937.3"/>
</dbReference>
<dbReference type="EMBL" id="AE017285">
    <property type="protein sequence ID" value="AAS96656.1"/>
    <property type="molecule type" value="Genomic_DNA"/>
</dbReference>
<feature type="transmembrane region" description="Helical" evidence="1">
    <location>
        <begin position="32"/>
        <end position="50"/>
    </location>
</feature>